<reference evidence="2 3" key="1">
    <citation type="submission" date="2021-01" db="EMBL/GenBank/DDBJ databases">
        <title>Chromosome-level genome assembly of a human fungal pathogen reveals clustering of transcriptionally co-regulated genes.</title>
        <authorList>
            <person name="Voorhies M."/>
            <person name="Cohen S."/>
            <person name="Shea T.P."/>
            <person name="Petrus S."/>
            <person name="Munoz J.F."/>
            <person name="Poplawski S."/>
            <person name="Goldman W.E."/>
            <person name="Michael T."/>
            <person name="Cuomo C.A."/>
            <person name="Sil A."/>
            <person name="Beyhan S."/>
        </authorList>
    </citation>
    <scope>NUCLEOTIDE SEQUENCE [LARGE SCALE GENOMIC DNA]</scope>
    <source>
        <strain evidence="2 3">G184AR</strain>
    </source>
</reference>
<dbReference type="Proteomes" id="UP000670092">
    <property type="component" value="Unassembled WGS sequence"/>
</dbReference>
<evidence type="ECO:0000313" key="3">
    <source>
        <dbReference type="Proteomes" id="UP000670092"/>
    </source>
</evidence>
<sequence length="96" mass="10747">MSVRSRKRIQRSVSVRRAPLRSDPDLPPPRRLHSPSPASAGCCHRWLPPRPPPASISILLESLGSRALYSSCGCASVNCWRKIKMVKRKINLFSIT</sequence>
<name>A0A8H7YLR4_AJECA</name>
<gene>
    <name evidence="2" type="ORF">I7I52_04730</name>
</gene>
<proteinExistence type="predicted"/>
<organism evidence="2 3">
    <name type="scientific">Ajellomyces capsulatus</name>
    <name type="common">Darling's disease fungus</name>
    <name type="synonym">Histoplasma capsulatum</name>
    <dbReference type="NCBI Taxonomy" id="5037"/>
    <lineage>
        <taxon>Eukaryota</taxon>
        <taxon>Fungi</taxon>
        <taxon>Dikarya</taxon>
        <taxon>Ascomycota</taxon>
        <taxon>Pezizomycotina</taxon>
        <taxon>Eurotiomycetes</taxon>
        <taxon>Eurotiomycetidae</taxon>
        <taxon>Onygenales</taxon>
        <taxon>Ajellomycetaceae</taxon>
        <taxon>Histoplasma</taxon>
    </lineage>
</organism>
<evidence type="ECO:0000256" key="1">
    <source>
        <dbReference type="SAM" id="MobiDB-lite"/>
    </source>
</evidence>
<evidence type="ECO:0000313" key="2">
    <source>
        <dbReference type="EMBL" id="KAG5293426.1"/>
    </source>
</evidence>
<accession>A0A8H7YLR4</accession>
<protein>
    <submittedName>
        <fullName evidence="2">Uncharacterized protein</fullName>
    </submittedName>
</protein>
<comment type="caution">
    <text evidence="2">The sequence shown here is derived from an EMBL/GenBank/DDBJ whole genome shotgun (WGS) entry which is preliminary data.</text>
</comment>
<feature type="compositionally biased region" description="Basic residues" evidence="1">
    <location>
        <begin position="1"/>
        <end position="10"/>
    </location>
</feature>
<dbReference type="VEuPathDB" id="FungiDB:I7I52_04730"/>
<dbReference type="AlphaFoldDB" id="A0A8H7YLR4"/>
<feature type="region of interest" description="Disordered" evidence="1">
    <location>
        <begin position="1"/>
        <end position="39"/>
    </location>
</feature>
<dbReference type="EMBL" id="JAEVHI010000004">
    <property type="protein sequence ID" value="KAG5293426.1"/>
    <property type="molecule type" value="Genomic_DNA"/>
</dbReference>